<dbReference type="Gene3D" id="1.10.10.60">
    <property type="entry name" value="Homeodomain-like"/>
    <property type="match status" value="1"/>
</dbReference>
<dbReference type="Pfam" id="PF12833">
    <property type="entry name" value="HTH_18"/>
    <property type="match status" value="1"/>
</dbReference>
<evidence type="ECO:0000313" key="5">
    <source>
        <dbReference type="EMBL" id="TKD25140.1"/>
    </source>
</evidence>
<dbReference type="InterPro" id="IPR018060">
    <property type="entry name" value="HTH_AraC"/>
</dbReference>
<evidence type="ECO:0000256" key="2">
    <source>
        <dbReference type="ARBA" id="ARBA00023125"/>
    </source>
</evidence>
<evidence type="ECO:0000256" key="3">
    <source>
        <dbReference type="ARBA" id="ARBA00023163"/>
    </source>
</evidence>
<evidence type="ECO:0000256" key="1">
    <source>
        <dbReference type="ARBA" id="ARBA00023015"/>
    </source>
</evidence>
<accession>A0A4U1JZW6</accession>
<dbReference type="InterPro" id="IPR009057">
    <property type="entry name" value="Homeodomain-like_sf"/>
</dbReference>
<proteinExistence type="predicted"/>
<dbReference type="InterPro" id="IPR050204">
    <property type="entry name" value="AraC_XylS_family_regulators"/>
</dbReference>
<dbReference type="GO" id="GO:0003700">
    <property type="term" value="F:DNA-binding transcription factor activity"/>
    <property type="evidence" value="ECO:0007669"/>
    <property type="project" value="InterPro"/>
</dbReference>
<dbReference type="SUPFAM" id="SSF46689">
    <property type="entry name" value="Homeodomain-like"/>
    <property type="match status" value="1"/>
</dbReference>
<comment type="caution">
    <text evidence="5">The sequence shown here is derived from an EMBL/GenBank/DDBJ whole genome shotgun (WGS) entry which is preliminary data.</text>
</comment>
<protein>
    <submittedName>
        <fullName evidence="5">AraC family transcriptional regulator</fullName>
    </submittedName>
</protein>
<dbReference type="RefSeq" id="WP_136905041.1">
    <property type="nucleotide sequence ID" value="NZ_SWJZ01000012.1"/>
</dbReference>
<dbReference type="Proteomes" id="UP000310597">
    <property type="component" value="Unassembled WGS sequence"/>
</dbReference>
<reference evidence="5 6" key="1">
    <citation type="submission" date="2019-04" db="EMBL/GenBank/DDBJ databases">
        <title>Draft Whole-Genome sequence of the purple photosynthetic bacterium Rhodobacter capsulatus SP108 with an indigenous class A beta-lactamase.</title>
        <authorList>
            <person name="Robertson S."/>
            <person name="Meyer T.E."/>
            <person name="Kyndt J.A."/>
        </authorList>
    </citation>
    <scope>NUCLEOTIDE SEQUENCE [LARGE SCALE GENOMIC DNA]</scope>
    <source>
        <strain evidence="5 6">SP108</strain>
    </source>
</reference>
<sequence>MSIQRFPGDFRLGVLNEPRDGVLDPRPGRVEPKLMVFLLLSGRQRFVLGGRRIEMDADPLPDGALFRIGTPTEVTFEVNEGRPLTKLSLAMPPDWLDTVAGAGALSALPGTFSVLRFVPGPAVLATARHILREDTPLRRMALGMSLLDQVIADLGGDGPGETGPGALILNPESPALLTRLRREIAATARDKLTTAQLARRMGVGLRSLERQVQAQEGKSLGAFLRAERFDLALRALRAGAPVFAAASLAGFSSAENFATAFRRRYGLTPSQARRDSPRG</sequence>
<dbReference type="PANTHER" id="PTHR46796:SF6">
    <property type="entry name" value="ARAC SUBFAMILY"/>
    <property type="match status" value="1"/>
</dbReference>
<name>A0A4U1JZW6_RHOCA</name>
<dbReference type="OrthoDB" id="6670788at2"/>
<evidence type="ECO:0000313" key="6">
    <source>
        <dbReference type="Proteomes" id="UP000310597"/>
    </source>
</evidence>
<keyword evidence="3" id="KW-0804">Transcription</keyword>
<feature type="domain" description="HTH araC/xylS-type" evidence="4">
    <location>
        <begin position="178"/>
        <end position="275"/>
    </location>
</feature>
<dbReference type="SMART" id="SM00342">
    <property type="entry name" value="HTH_ARAC"/>
    <property type="match status" value="1"/>
</dbReference>
<dbReference type="GO" id="GO:0043565">
    <property type="term" value="F:sequence-specific DNA binding"/>
    <property type="evidence" value="ECO:0007669"/>
    <property type="project" value="InterPro"/>
</dbReference>
<keyword evidence="1" id="KW-0805">Transcription regulation</keyword>
<gene>
    <name evidence="5" type="ORF">FBT96_03915</name>
</gene>
<keyword evidence="2" id="KW-0238">DNA-binding</keyword>
<dbReference type="PROSITE" id="PS01124">
    <property type="entry name" value="HTH_ARAC_FAMILY_2"/>
    <property type="match status" value="1"/>
</dbReference>
<evidence type="ECO:0000259" key="4">
    <source>
        <dbReference type="PROSITE" id="PS01124"/>
    </source>
</evidence>
<dbReference type="PANTHER" id="PTHR46796">
    <property type="entry name" value="HTH-TYPE TRANSCRIPTIONAL ACTIVATOR RHAS-RELATED"/>
    <property type="match status" value="1"/>
</dbReference>
<dbReference type="EMBL" id="SWJZ01000012">
    <property type="protein sequence ID" value="TKD25140.1"/>
    <property type="molecule type" value="Genomic_DNA"/>
</dbReference>
<dbReference type="AlphaFoldDB" id="A0A4U1JZW6"/>
<organism evidence="5 6">
    <name type="scientific">Rhodobacter capsulatus</name>
    <name type="common">Rhodopseudomonas capsulata</name>
    <dbReference type="NCBI Taxonomy" id="1061"/>
    <lineage>
        <taxon>Bacteria</taxon>
        <taxon>Pseudomonadati</taxon>
        <taxon>Pseudomonadota</taxon>
        <taxon>Alphaproteobacteria</taxon>
        <taxon>Rhodobacterales</taxon>
        <taxon>Rhodobacter group</taxon>
        <taxon>Rhodobacter</taxon>
    </lineage>
</organism>